<proteinExistence type="predicted"/>
<dbReference type="EMBL" id="CCBN010000007">
    <property type="protein sequence ID" value="CDO54244.1"/>
    <property type="molecule type" value="Genomic_DNA"/>
</dbReference>
<gene>
    <name evidence="1" type="ORF">BN980_GECA07s01616g</name>
</gene>
<dbReference type="OrthoDB" id="3365616at2759"/>
<keyword evidence="2" id="KW-1185">Reference proteome</keyword>
<name>A0A0J9XAN7_GEOCN</name>
<dbReference type="PANTHER" id="PTHR31904:SF1">
    <property type="entry name" value="BYPASS OF STOP CODON PROTEIN 5-RELATED"/>
    <property type="match status" value="1"/>
</dbReference>
<organism evidence="1 2">
    <name type="scientific">Geotrichum candidum</name>
    <name type="common">Oospora lactis</name>
    <name type="synonym">Dipodascus geotrichum</name>
    <dbReference type="NCBI Taxonomy" id="1173061"/>
    <lineage>
        <taxon>Eukaryota</taxon>
        <taxon>Fungi</taxon>
        <taxon>Dikarya</taxon>
        <taxon>Ascomycota</taxon>
        <taxon>Saccharomycotina</taxon>
        <taxon>Dipodascomycetes</taxon>
        <taxon>Dipodascales</taxon>
        <taxon>Dipodascaceae</taxon>
        <taxon>Geotrichum</taxon>
    </lineage>
</organism>
<comment type="caution">
    <text evidence="1">The sequence shown here is derived from an EMBL/GenBank/DDBJ whole genome shotgun (WGS) entry which is preliminary data.</text>
</comment>
<dbReference type="PANTHER" id="PTHR31904">
    <property type="entry name" value="BYPASS OF STOP CODON PROTEIN 5-RELATED"/>
    <property type="match status" value="1"/>
</dbReference>
<accession>A0A0J9XAN7</accession>
<dbReference type="AlphaFoldDB" id="A0A0J9XAN7"/>
<dbReference type="InterPro" id="IPR039634">
    <property type="entry name" value="Bul1-like"/>
</dbReference>
<protein>
    <recommendedName>
        <fullName evidence="3">Arrestin-like N-terminal domain-containing protein</fullName>
    </recommendedName>
</protein>
<evidence type="ECO:0000313" key="2">
    <source>
        <dbReference type="Proteomes" id="UP000242525"/>
    </source>
</evidence>
<sequence length="479" mass="53493">MSDDHFAWPLPPPYCETAAVSVPNVPEHFNVYLLPSSSLLEEESELIPPYHVKGKTLGRLRMLGHRMRIKLYAPPTYYDVGDYIHGSMTITLWKVFKVKALEVHLELCSCAPSIATKISNGSIYNNNYMTVATAEIALDILPANGEMLQGKQYQVPFALQVPYMLPRPCCVRNVVQHTRLPPSLVGQTDIEYTARYRIKGVLTGAGNGPEVPKLQASTRISILPSYTSSYAYIGRTNRNNSLTRPVNRFLKYRAPAGTLGISVRPPLDFTLAQSTGTENVVPVKISFVPGENYGKPPPKVKSVVFQLHCKTMRCKTGELTVFPSEDCENLKVACVKHLLKSVNPVSSIWTSQGYLLAGGVSREYTASIKLPLQLPAAAGQDRCAVIPTFDSCFVSRRYELEVKVRLQRKGTYALRAPITVVASRTPRSNAPYDAIVGDGPEHSRLHDFVDDSYPRRQSRDHLYDSTYVAEWELKERETR</sequence>
<reference evidence="1" key="1">
    <citation type="submission" date="2014-03" db="EMBL/GenBank/DDBJ databases">
        <authorList>
            <person name="Casaregola S."/>
        </authorList>
    </citation>
    <scope>NUCLEOTIDE SEQUENCE [LARGE SCALE GENOMIC DNA]</scope>
    <source>
        <strain evidence="1">CLIB 918</strain>
    </source>
</reference>
<dbReference type="Proteomes" id="UP000242525">
    <property type="component" value="Unassembled WGS sequence"/>
</dbReference>
<evidence type="ECO:0000313" key="1">
    <source>
        <dbReference type="EMBL" id="CDO54244.1"/>
    </source>
</evidence>
<evidence type="ECO:0008006" key="3">
    <source>
        <dbReference type="Google" id="ProtNLM"/>
    </source>
</evidence>